<proteinExistence type="predicted"/>
<organism evidence="2 3">
    <name type="scientific">Phoenix dactylifera</name>
    <name type="common">Date palm</name>
    <dbReference type="NCBI Taxonomy" id="42345"/>
    <lineage>
        <taxon>Eukaryota</taxon>
        <taxon>Viridiplantae</taxon>
        <taxon>Streptophyta</taxon>
        <taxon>Embryophyta</taxon>
        <taxon>Tracheophyta</taxon>
        <taxon>Spermatophyta</taxon>
        <taxon>Magnoliopsida</taxon>
        <taxon>Liliopsida</taxon>
        <taxon>Arecaceae</taxon>
        <taxon>Coryphoideae</taxon>
        <taxon>Phoeniceae</taxon>
        <taxon>Phoenix</taxon>
    </lineage>
</organism>
<feature type="region of interest" description="Disordered" evidence="1">
    <location>
        <begin position="1"/>
        <end position="45"/>
    </location>
</feature>
<gene>
    <name evidence="3" type="primary">LOC113461117</name>
    <name evidence="4" type="synonym">LOC120110867</name>
</gene>
<evidence type="ECO:0000313" key="4">
    <source>
        <dbReference type="RefSeq" id="XP_038982696.1"/>
    </source>
</evidence>
<evidence type="ECO:0000313" key="2">
    <source>
        <dbReference type="Proteomes" id="UP000228380"/>
    </source>
</evidence>
<feature type="region of interest" description="Disordered" evidence="1">
    <location>
        <begin position="74"/>
        <end position="110"/>
    </location>
</feature>
<accession>A0A8B8J041</accession>
<dbReference type="RefSeq" id="XP_038982696.1">
    <property type="nucleotide sequence ID" value="XM_039126768.1"/>
</dbReference>
<name>A0A8B8J041_PHODC</name>
<evidence type="ECO:0000256" key="1">
    <source>
        <dbReference type="SAM" id="MobiDB-lite"/>
    </source>
</evidence>
<reference evidence="3 4" key="2">
    <citation type="submission" date="2025-04" db="UniProtKB">
        <authorList>
            <consortium name="RefSeq"/>
        </authorList>
    </citation>
    <scope>IDENTIFICATION</scope>
    <source>
        <tissue evidence="3 4">Young leaves</tissue>
    </source>
</reference>
<keyword evidence="2" id="KW-1185">Reference proteome</keyword>
<reference evidence="2" key="1">
    <citation type="journal article" date="2019" name="Nat. Commun.">
        <title>Genome-wide association mapping of date palm fruit traits.</title>
        <authorList>
            <person name="Hazzouri K.M."/>
            <person name="Gros-Balthazard M."/>
            <person name="Flowers J.M."/>
            <person name="Copetti D."/>
            <person name="Lemansour A."/>
            <person name="Lebrun M."/>
            <person name="Masmoudi K."/>
            <person name="Ferrand S."/>
            <person name="Dhar M.I."/>
            <person name="Fresquez Z.A."/>
            <person name="Rosas U."/>
            <person name="Zhang J."/>
            <person name="Talag J."/>
            <person name="Lee S."/>
            <person name="Kudrna D."/>
            <person name="Powell R.F."/>
            <person name="Leitch I.J."/>
            <person name="Krueger R.R."/>
            <person name="Wing R.A."/>
            <person name="Amiri K.M.A."/>
            <person name="Purugganan M.D."/>
        </authorList>
    </citation>
    <scope>NUCLEOTIDE SEQUENCE [LARGE SCALE GENOMIC DNA]</scope>
    <source>
        <strain evidence="2">cv. Khalas</strain>
    </source>
</reference>
<feature type="compositionally biased region" description="Basic and acidic residues" evidence="1">
    <location>
        <begin position="9"/>
        <end position="23"/>
    </location>
</feature>
<dbReference type="Proteomes" id="UP000228380">
    <property type="component" value="Chromosome 5"/>
</dbReference>
<dbReference type="RefSeq" id="XP_026656374.1">
    <property type="nucleotide sequence ID" value="XM_026800573.2"/>
</dbReference>
<dbReference type="KEGG" id="pda:120110867"/>
<dbReference type="GeneID" id="113461117"/>
<dbReference type="KEGG" id="pda:113461117"/>
<sequence>MLEMGGILRGRERDSKRRKWEGGRRRRRLETAPAKSRARPATARPARWVLKKATQAERQAWVLKKAPRRRSWFDARHRERCGGSSHHRRAGSGLDEEEASGRTKSTRLLSSGTGGALLRRWTTDNLPLLFSGAGQRTTLSSSVVGRSSTGAASKGSIYCGSCLLEFVP</sequence>
<feature type="compositionally biased region" description="Low complexity" evidence="1">
    <location>
        <begin position="32"/>
        <end position="45"/>
    </location>
</feature>
<evidence type="ECO:0000313" key="3">
    <source>
        <dbReference type="RefSeq" id="XP_026656374.1"/>
    </source>
</evidence>
<protein>
    <submittedName>
        <fullName evidence="3">Uncharacterized protein LOC113461117</fullName>
    </submittedName>
    <submittedName>
        <fullName evidence="4">Uncharacterized protein LOC120110867</fullName>
    </submittedName>
</protein>
<dbReference type="AlphaFoldDB" id="A0A8B8J041"/>